<dbReference type="AlphaFoldDB" id="A0A2P6MMV7"/>
<keyword evidence="1" id="KW-0812">Transmembrane</keyword>
<evidence type="ECO:0000313" key="3">
    <source>
        <dbReference type="Proteomes" id="UP000241769"/>
    </source>
</evidence>
<comment type="caution">
    <text evidence="2">The sequence shown here is derived from an EMBL/GenBank/DDBJ whole genome shotgun (WGS) entry which is preliminary data.</text>
</comment>
<name>A0A2P6MMV7_9EUKA</name>
<dbReference type="Proteomes" id="UP000241769">
    <property type="component" value="Unassembled WGS sequence"/>
</dbReference>
<keyword evidence="3" id="KW-1185">Reference proteome</keyword>
<dbReference type="PANTHER" id="PTHR35046:SF18">
    <property type="entry name" value="RNA-DIRECTED DNA POLYMERASE"/>
    <property type="match status" value="1"/>
</dbReference>
<keyword evidence="1" id="KW-1133">Transmembrane helix</keyword>
<dbReference type="Gene3D" id="3.30.420.10">
    <property type="entry name" value="Ribonuclease H-like superfamily/Ribonuclease H"/>
    <property type="match status" value="1"/>
</dbReference>
<dbReference type="InParanoid" id="A0A2P6MMV7"/>
<keyword evidence="1" id="KW-0472">Membrane</keyword>
<sequence>MVPVAAVMSETSMKACNDNILSIVILLGFFVFLQSYHNFERCKKLKESRGTKLKNWSEETTGLLQPLEVPSDRWTSVTIDFMVKLPECQGFNAIMVAVDRFTKMLHFIPCKNTITSEEAAWLYINRVFWLHGIPKKIVSDR</sequence>
<dbReference type="PANTHER" id="PTHR35046">
    <property type="entry name" value="ZINC KNUCKLE (CCHC-TYPE) FAMILY PROTEIN"/>
    <property type="match status" value="1"/>
</dbReference>
<reference evidence="2 3" key="1">
    <citation type="journal article" date="2018" name="Genome Biol. Evol.">
        <title>Multiple Roots of Fruiting Body Formation in Amoebozoa.</title>
        <authorList>
            <person name="Hillmann F."/>
            <person name="Forbes G."/>
            <person name="Novohradska S."/>
            <person name="Ferling I."/>
            <person name="Riege K."/>
            <person name="Groth M."/>
            <person name="Westermann M."/>
            <person name="Marz M."/>
            <person name="Spaller T."/>
            <person name="Winckler T."/>
            <person name="Schaap P."/>
            <person name="Glockner G."/>
        </authorList>
    </citation>
    <scope>NUCLEOTIDE SEQUENCE [LARGE SCALE GENOMIC DNA]</scope>
    <source>
        <strain evidence="2 3">Jena</strain>
    </source>
</reference>
<protein>
    <submittedName>
        <fullName evidence="2">Putative retrovirus polyprotein</fullName>
    </submittedName>
</protein>
<evidence type="ECO:0000313" key="2">
    <source>
        <dbReference type="EMBL" id="PRP73040.1"/>
    </source>
</evidence>
<feature type="non-terminal residue" evidence="2">
    <location>
        <position position="141"/>
    </location>
</feature>
<dbReference type="GO" id="GO:0003676">
    <property type="term" value="F:nucleic acid binding"/>
    <property type="evidence" value="ECO:0007669"/>
    <property type="project" value="InterPro"/>
</dbReference>
<gene>
    <name evidence="2" type="ORF">PROFUN_16999</name>
</gene>
<feature type="transmembrane region" description="Helical" evidence="1">
    <location>
        <begin position="20"/>
        <end position="39"/>
    </location>
</feature>
<organism evidence="2 3">
    <name type="scientific">Planoprotostelium fungivorum</name>
    <dbReference type="NCBI Taxonomy" id="1890364"/>
    <lineage>
        <taxon>Eukaryota</taxon>
        <taxon>Amoebozoa</taxon>
        <taxon>Evosea</taxon>
        <taxon>Variosea</taxon>
        <taxon>Cavosteliida</taxon>
        <taxon>Cavosteliaceae</taxon>
        <taxon>Planoprotostelium</taxon>
    </lineage>
</organism>
<dbReference type="InterPro" id="IPR036397">
    <property type="entry name" value="RNaseH_sf"/>
</dbReference>
<dbReference type="OrthoDB" id="2273864at2759"/>
<dbReference type="SUPFAM" id="SSF53098">
    <property type="entry name" value="Ribonuclease H-like"/>
    <property type="match status" value="1"/>
</dbReference>
<dbReference type="STRING" id="1890364.A0A2P6MMV7"/>
<proteinExistence type="predicted"/>
<dbReference type="InterPro" id="IPR012337">
    <property type="entry name" value="RNaseH-like_sf"/>
</dbReference>
<accession>A0A2P6MMV7</accession>
<evidence type="ECO:0000256" key="1">
    <source>
        <dbReference type="SAM" id="Phobius"/>
    </source>
</evidence>
<dbReference type="EMBL" id="MDYQ01000695">
    <property type="protein sequence ID" value="PRP73040.1"/>
    <property type="molecule type" value="Genomic_DNA"/>
</dbReference>